<reference evidence="3" key="1">
    <citation type="journal article" date="2017" name="Nat. Microbiol.">
        <title>Global analysis of biosynthetic gene clusters reveals vast potential of secondary metabolite production in Penicillium species.</title>
        <authorList>
            <person name="Nielsen J.C."/>
            <person name="Grijseels S."/>
            <person name="Prigent S."/>
            <person name="Ji B."/>
            <person name="Dainat J."/>
            <person name="Nielsen K.F."/>
            <person name="Frisvad J.C."/>
            <person name="Workman M."/>
            <person name="Nielsen J."/>
        </authorList>
    </citation>
    <scope>NUCLEOTIDE SEQUENCE [LARGE SCALE GENOMIC DNA]</scope>
    <source>
        <strain evidence="3">IBT 4502</strain>
    </source>
</reference>
<feature type="compositionally biased region" description="Polar residues" evidence="1">
    <location>
        <begin position="32"/>
        <end position="66"/>
    </location>
</feature>
<dbReference type="EMBL" id="MDYM01000021">
    <property type="protein sequence ID" value="OQD60691.1"/>
    <property type="molecule type" value="Genomic_DNA"/>
</dbReference>
<keyword evidence="3" id="KW-1185">Reference proteome</keyword>
<sequence>MPEHTQHPSPTPTPAPTYSEAPEVVTPDHQTENPISPNSDTYSHTGQSLPSTMHTSYTPTPTNGPSEKQYPHQPDSIGQAPAYDASSMTAPPEKAYPGQPLPQYSQAQAQAQAQLQGHPQQYYTPAAHPSGYATVVPLHCVQSAPCPVDCPVCGEREMTSVEPVSGGTTQ</sequence>
<comment type="caution">
    <text evidence="2">The sequence shown here is derived from an EMBL/GenBank/DDBJ whole genome shotgun (WGS) entry which is preliminary data.</text>
</comment>
<feature type="region of interest" description="Disordered" evidence="1">
    <location>
        <begin position="1"/>
        <end position="122"/>
    </location>
</feature>
<dbReference type="STRING" id="60169.A0A1V6N7P1"/>
<feature type="compositionally biased region" description="Low complexity" evidence="1">
    <location>
        <begin position="101"/>
        <end position="122"/>
    </location>
</feature>
<accession>A0A1V6N7P1</accession>
<gene>
    <name evidence="2" type="ORF">PENPOL_c021G05148</name>
</gene>
<evidence type="ECO:0008006" key="4">
    <source>
        <dbReference type="Google" id="ProtNLM"/>
    </source>
</evidence>
<proteinExistence type="predicted"/>
<name>A0A1V6N7P1_PENPO</name>
<evidence type="ECO:0000256" key="1">
    <source>
        <dbReference type="SAM" id="MobiDB-lite"/>
    </source>
</evidence>
<dbReference type="AlphaFoldDB" id="A0A1V6N7P1"/>
<dbReference type="OrthoDB" id="5599753at2759"/>
<evidence type="ECO:0000313" key="3">
    <source>
        <dbReference type="Proteomes" id="UP000191408"/>
    </source>
</evidence>
<organism evidence="2 3">
    <name type="scientific">Penicillium polonicum</name>
    <dbReference type="NCBI Taxonomy" id="60169"/>
    <lineage>
        <taxon>Eukaryota</taxon>
        <taxon>Fungi</taxon>
        <taxon>Dikarya</taxon>
        <taxon>Ascomycota</taxon>
        <taxon>Pezizomycotina</taxon>
        <taxon>Eurotiomycetes</taxon>
        <taxon>Eurotiomycetidae</taxon>
        <taxon>Eurotiales</taxon>
        <taxon>Aspergillaceae</taxon>
        <taxon>Penicillium</taxon>
    </lineage>
</organism>
<dbReference type="Proteomes" id="UP000191408">
    <property type="component" value="Unassembled WGS sequence"/>
</dbReference>
<evidence type="ECO:0000313" key="2">
    <source>
        <dbReference type="EMBL" id="OQD60691.1"/>
    </source>
</evidence>
<protein>
    <recommendedName>
        <fullName evidence="4">LITAF domain-containing protein</fullName>
    </recommendedName>
</protein>